<dbReference type="InterPro" id="IPR013507">
    <property type="entry name" value="DNA_mismatch_S5_2-like"/>
</dbReference>
<feature type="compositionally biased region" description="Basic and acidic residues" evidence="3">
    <location>
        <begin position="426"/>
        <end position="438"/>
    </location>
</feature>
<dbReference type="Ensembl" id="ENSCATT00000045594.1">
    <property type="protein sequence ID" value="ENSCATP00000021392.1"/>
    <property type="gene ID" value="ENSCATG00000034295.1"/>
</dbReference>
<keyword evidence="2" id="KW-0539">Nucleus</keyword>
<dbReference type="PROSITE" id="PS50118">
    <property type="entry name" value="HMG_BOX_2"/>
    <property type="match status" value="1"/>
</dbReference>
<evidence type="ECO:0000256" key="1">
    <source>
        <dbReference type="ARBA" id="ARBA00006082"/>
    </source>
</evidence>
<dbReference type="GO" id="GO:0005524">
    <property type="term" value="F:ATP binding"/>
    <property type="evidence" value="ECO:0007669"/>
    <property type="project" value="InterPro"/>
</dbReference>
<dbReference type="PANTHER" id="PTHR10073">
    <property type="entry name" value="DNA MISMATCH REPAIR PROTEIN MLH, PMS, MUTL"/>
    <property type="match status" value="1"/>
</dbReference>
<dbReference type="AlphaFoldDB" id="A0A2K5M8A5"/>
<dbReference type="GO" id="GO:0030983">
    <property type="term" value="F:mismatched DNA binding"/>
    <property type="evidence" value="ECO:0007669"/>
    <property type="project" value="InterPro"/>
</dbReference>
<dbReference type="FunFam" id="1.10.30.10:FF:000026">
    <property type="entry name" value="PMS1 homolog 1, mismatch repair system component"/>
    <property type="match status" value="1"/>
</dbReference>
<keyword evidence="2" id="KW-0238">DNA-binding</keyword>
<dbReference type="SUPFAM" id="SSF55874">
    <property type="entry name" value="ATPase domain of HSP90 chaperone/DNA topoisomerase II/histidine kinase"/>
    <property type="match status" value="1"/>
</dbReference>
<dbReference type="CDD" id="cd21985">
    <property type="entry name" value="HMG-box_PMS1"/>
    <property type="match status" value="1"/>
</dbReference>
<dbReference type="Pfam" id="PF00505">
    <property type="entry name" value="HMG_box"/>
    <property type="match status" value="1"/>
</dbReference>
<reference evidence="5" key="2">
    <citation type="submission" date="2025-09" db="UniProtKB">
        <authorList>
            <consortium name="Ensembl"/>
        </authorList>
    </citation>
    <scope>IDENTIFICATION</scope>
</reference>
<dbReference type="GeneTree" id="ENSGT00940000157085"/>
<dbReference type="Gene3D" id="1.10.30.10">
    <property type="entry name" value="High mobility group box domain"/>
    <property type="match status" value="1"/>
</dbReference>
<evidence type="ECO:0000313" key="5">
    <source>
        <dbReference type="Ensembl" id="ENSCATP00000021392.1"/>
    </source>
</evidence>
<dbReference type="InterPro" id="IPR014762">
    <property type="entry name" value="DNA_mismatch_repair_CS"/>
</dbReference>
<evidence type="ECO:0000256" key="3">
    <source>
        <dbReference type="SAM" id="MobiDB-lite"/>
    </source>
</evidence>
<dbReference type="SMART" id="SM00398">
    <property type="entry name" value="HMG"/>
    <property type="match status" value="1"/>
</dbReference>
<feature type="domain" description="HMG box" evidence="4">
    <location>
        <begin position="532"/>
        <end position="600"/>
    </location>
</feature>
<comment type="similarity">
    <text evidence="1">Belongs to the DNA mismatch repair MutL/HexB family.</text>
</comment>
<evidence type="ECO:0000256" key="2">
    <source>
        <dbReference type="PROSITE-ProRule" id="PRU00267"/>
    </source>
</evidence>
<dbReference type="InterPro" id="IPR038973">
    <property type="entry name" value="MutL/Mlh/Pms-like"/>
</dbReference>
<dbReference type="InterPro" id="IPR036910">
    <property type="entry name" value="HMG_box_dom_sf"/>
</dbReference>
<dbReference type="PANTHER" id="PTHR10073:SF54">
    <property type="entry name" value="PMS1 PROTEIN HOMOLOG 1"/>
    <property type="match status" value="1"/>
</dbReference>
<dbReference type="CDD" id="cd03485">
    <property type="entry name" value="MutL_Trans_hPMS_1_like"/>
    <property type="match status" value="1"/>
</dbReference>
<dbReference type="GO" id="GO:0140664">
    <property type="term" value="F:ATP-dependent DNA damage sensor activity"/>
    <property type="evidence" value="ECO:0007669"/>
    <property type="project" value="InterPro"/>
</dbReference>
<dbReference type="NCBIfam" id="TIGR00585">
    <property type="entry name" value="mutl"/>
    <property type="match status" value="1"/>
</dbReference>
<dbReference type="Pfam" id="PF13589">
    <property type="entry name" value="HATPase_c_3"/>
    <property type="match status" value="1"/>
</dbReference>
<reference evidence="5" key="1">
    <citation type="submission" date="2025-08" db="UniProtKB">
        <authorList>
            <consortium name="Ensembl"/>
        </authorList>
    </citation>
    <scope>IDENTIFICATION</scope>
</reference>
<dbReference type="FunFam" id="3.30.565.10:FF:000017">
    <property type="entry name" value="PMS1 homolog 1, mismatch repair system component"/>
    <property type="match status" value="1"/>
</dbReference>
<feature type="DNA-binding region" description="HMG box" evidence="2">
    <location>
        <begin position="532"/>
        <end position="600"/>
    </location>
</feature>
<evidence type="ECO:0000313" key="6">
    <source>
        <dbReference type="Proteomes" id="UP000233060"/>
    </source>
</evidence>
<feature type="region of interest" description="Disordered" evidence="3">
    <location>
        <begin position="426"/>
        <end position="449"/>
    </location>
</feature>
<proteinExistence type="inferred from homology"/>
<dbReference type="CDD" id="cd16926">
    <property type="entry name" value="HATPase_MutL-MLH-PMS-like"/>
    <property type="match status" value="1"/>
</dbReference>
<dbReference type="Pfam" id="PF01119">
    <property type="entry name" value="DNA_mis_repair"/>
    <property type="match status" value="1"/>
</dbReference>
<dbReference type="GO" id="GO:0032389">
    <property type="term" value="C:MutLalpha complex"/>
    <property type="evidence" value="ECO:0007669"/>
    <property type="project" value="TreeGrafter"/>
</dbReference>
<name>A0A2K5M8A5_CERAT</name>
<sequence>MKQLPAATVRLLSSSQIITSVVSVVKELIENSLDAGATSIDVKLENYGFDKIEVRDNGEGIKAVDTPVMAMKYYTSKINSHEDLENLTTYGFRGEALGSICCVAEVLITTRTAADNFSTQYVLDGSGHILSQKPSHLGQGTTVTALRLFKNLPVRKQFYSTAKKRKDEIKKIQDLLMSYGILKPDLRIVFVHNKIYLSGFLPKCDADHSFTSLSTPERSFIFINSRPVHQKDILKLIRHHYNLKCLKESTRLYPIFFLKIDVPTADVDVNLTPDKSQVLLQNKESVLIALENLMTTCYGPLPSTNSYENNETDVSTADIVLSKTAETDVLFNKMESSGKNYSNVDTSVIPFQNDMHNDESGKNTDDCLNHQISAGDFGYGHCSSEISNTDKNTKNAFQDISMSNLSWENTQTEYSKTCFVGSVKHTQSENDNKDHIAESGENEEEAGLENSLEISADEWSRGNILKNSVGENIEPVKILVPEKSLPCKVSNNNHPSPEQMNLNEDPCNKKSNIIDNKSGKVTAYDLLSNRVIKKPMSASALFVQDHRAQFLIENPKTSLEDATLQIEELWKTLSEDEKLKYEEKATKDLERYNSQMKRAIEQESQISLKDGRKKIKPTSAWNLAQKHKLKTSLSNQPKLDELLQSQIEKRSQNIKMEFQLLKITWK</sequence>
<dbReference type="FunFam" id="3.30.230.10:FF:000030">
    <property type="entry name" value="PMS1 homolog 1, mismatch repair system component"/>
    <property type="match status" value="1"/>
</dbReference>
<evidence type="ECO:0000259" key="4">
    <source>
        <dbReference type="PROSITE" id="PS50118"/>
    </source>
</evidence>
<accession>A0A2K5M8A5</accession>
<dbReference type="Proteomes" id="UP000233060">
    <property type="component" value="Unassembled WGS sequence"/>
</dbReference>
<dbReference type="InterPro" id="IPR009071">
    <property type="entry name" value="HMG_box_dom"/>
</dbReference>
<dbReference type="InterPro" id="IPR002099">
    <property type="entry name" value="MutL/Mlh/PMS"/>
</dbReference>
<dbReference type="SMART" id="SM01340">
    <property type="entry name" value="DNA_mis_repair"/>
    <property type="match status" value="1"/>
</dbReference>
<dbReference type="GO" id="GO:0016887">
    <property type="term" value="F:ATP hydrolysis activity"/>
    <property type="evidence" value="ECO:0007669"/>
    <property type="project" value="InterPro"/>
</dbReference>
<protein>
    <submittedName>
        <fullName evidence="5">PMS1 homolog 1, mismatch repair system component</fullName>
    </submittedName>
</protein>
<organism evidence="5 6">
    <name type="scientific">Cercocebus atys</name>
    <name type="common">Sooty mangabey</name>
    <name type="synonym">Cercocebus torquatus atys</name>
    <dbReference type="NCBI Taxonomy" id="9531"/>
    <lineage>
        <taxon>Eukaryota</taxon>
        <taxon>Metazoa</taxon>
        <taxon>Chordata</taxon>
        <taxon>Craniata</taxon>
        <taxon>Vertebrata</taxon>
        <taxon>Euteleostomi</taxon>
        <taxon>Mammalia</taxon>
        <taxon>Eutheria</taxon>
        <taxon>Euarchontoglires</taxon>
        <taxon>Primates</taxon>
        <taxon>Haplorrhini</taxon>
        <taxon>Catarrhini</taxon>
        <taxon>Cercopithecidae</taxon>
        <taxon>Cercopithecinae</taxon>
        <taxon>Cercocebus</taxon>
    </lineage>
</organism>
<dbReference type="GO" id="GO:0006298">
    <property type="term" value="P:mismatch repair"/>
    <property type="evidence" value="ECO:0007669"/>
    <property type="project" value="InterPro"/>
</dbReference>
<keyword evidence="6" id="KW-1185">Reference proteome</keyword>
<gene>
    <name evidence="5" type="primary">PMS1</name>
</gene>
<dbReference type="Gene3D" id="3.30.565.10">
    <property type="entry name" value="Histidine kinase-like ATPase, C-terminal domain"/>
    <property type="match status" value="1"/>
</dbReference>
<dbReference type="InterPro" id="IPR036890">
    <property type="entry name" value="HATPase_C_sf"/>
</dbReference>
<dbReference type="SUPFAM" id="SSF54211">
    <property type="entry name" value="Ribosomal protein S5 domain 2-like"/>
    <property type="match status" value="1"/>
</dbReference>
<dbReference type="SUPFAM" id="SSF47095">
    <property type="entry name" value="HMG-box"/>
    <property type="match status" value="1"/>
</dbReference>
<dbReference type="InterPro" id="IPR020568">
    <property type="entry name" value="Ribosomal_Su5_D2-typ_SF"/>
</dbReference>
<dbReference type="PROSITE" id="PS00058">
    <property type="entry name" value="DNA_MISMATCH_REPAIR_1"/>
    <property type="match status" value="1"/>
</dbReference>
<dbReference type="Bgee" id="ENSCATG00000034295">
    <property type="expression patterns" value="Expressed in cerebellum and 12 other cell types or tissues"/>
</dbReference>